<evidence type="ECO:0008006" key="4">
    <source>
        <dbReference type="Google" id="ProtNLM"/>
    </source>
</evidence>
<evidence type="ECO:0000313" key="3">
    <source>
        <dbReference type="Proteomes" id="UP000182624"/>
    </source>
</evidence>
<keyword evidence="3" id="KW-1185">Reference proteome</keyword>
<feature type="transmembrane region" description="Helical" evidence="1">
    <location>
        <begin position="79"/>
        <end position="101"/>
    </location>
</feature>
<sequence>MSDNGDDKYYYNNYNYNKSHNQLDSHVNMATVALVTGLIAIPLCFVMNIGIVLGGVAVVLGILSKGAEKKLLPQAKRGIIYGTIGIVLGYIVFVSSMHTILTDPTYRQQLNQMSEQMNGQSFDDLLKELGLSDL</sequence>
<proteinExistence type="predicted"/>
<dbReference type="EMBL" id="FOXO01000006">
    <property type="protein sequence ID" value="SFP70723.1"/>
    <property type="molecule type" value="Genomic_DNA"/>
</dbReference>
<accession>A0A1I5SJ44</accession>
<keyword evidence="1" id="KW-0812">Transmembrane</keyword>
<dbReference type="RefSeq" id="WP_074885525.1">
    <property type="nucleotide sequence ID" value="NZ_FOXO01000006.1"/>
</dbReference>
<evidence type="ECO:0000313" key="2">
    <source>
        <dbReference type="EMBL" id="SFP70723.1"/>
    </source>
</evidence>
<name>A0A1I5SJ44_9FIRM</name>
<dbReference type="Proteomes" id="UP000182624">
    <property type="component" value="Unassembled WGS sequence"/>
</dbReference>
<dbReference type="AlphaFoldDB" id="A0A1I5SJ44"/>
<protein>
    <recommendedName>
        <fullName evidence="4">DUF4190 domain-containing protein</fullName>
    </recommendedName>
</protein>
<feature type="transmembrane region" description="Helical" evidence="1">
    <location>
        <begin position="30"/>
        <end position="63"/>
    </location>
</feature>
<keyword evidence="1" id="KW-0472">Membrane</keyword>
<keyword evidence="1" id="KW-1133">Transmembrane helix</keyword>
<gene>
    <name evidence="2" type="ORF">SAMN04487928_10697</name>
</gene>
<organism evidence="2 3">
    <name type="scientific">Butyrivibrio proteoclasticus</name>
    <dbReference type="NCBI Taxonomy" id="43305"/>
    <lineage>
        <taxon>Bacteria</taxon>
        <taxon>Bacillati</taxon>
        <taxon>Bacillota</taxon>
        <taxon>Clostridia</taxon>
        <taxon>Lachnospirales</taxon>
        <taxon>Lachnospiraceae</taxon>
        <taxon>Butyrivibrio</taxon>
    </lineage>
</organism>
<evidence type="ECO:0000256" key="1">
    <source>
        <dbReference type="SAM" id="Phobius"/>
    </source>
</evidence>
<reference evidence="3" key="1">
    <citation type="submission" date="2016-10" db="EMBL/GenBank/DDBJ databases">
        <authorList>
            <person name="Varghese N."/>
            <person name="Submissions S."/>
        </authorList>
    </citation>
    <scope>NUCLEOTIDE SEQUENCE [LARGE SCALE GENOMIC DNA]</scope>
    <source>
        <strain evidence="3">P18</strain>
    </source>
</reference>
<dbReference type="OrthoDB" id="2003853at2"/>